<comment type="caution">
    <text evidence="4">Lacks conserved residue(s) required for the propagation of feature annotation.</text>
</comment>
<feature type="short sequence motif" description="DGA/G" evidence="4">
    <location>
        <begin position="158"/>
        <end position="160"/>
    </location>
</feature>
<evidence type="ECO:0000259" key="5">
    <source>
        <dbReference type="PROSITE" id="PS51635"/>
    </source>
</evidence>
<dbReference type="PROSITE" id="PS51635">
    <property type="entry name" value="PNPLA"/>
    <property type="match status" value="1"/>
</dbReference>
<feature type="active site" description="Proton acceptor" evidence="4">
    <location>
        <position position="158"/>
    </location>
</feature>
<feature type="domain" description="PNPLA" evidence="5">
    <location>
        <begin position="11"/>
        <end position="171"/>
    </location>
</feature>
<evidence type="ECO:0000256" key="3">
    <source>
        <dbReference type="ARBA" id="ARBA00023098"/>
    </source>
</evidence>
<dbReference type="InterPro" id="IPR050301">
    <property type="entry name" value="NTE"/>
</dbReference>
<keyword evidence="3 4" id="KW-0443">Lipid metabolism</keyword>
<dbReference type="SUPFAM" id="SSF52151">
    <property type="entry name" value="FabD/lysophospholipase-like"/>
    <property type="match status" value="1"/>
</dbReference>
<gene>
    <name evidence="6" type="primary">rssA</name>
    <name evidence="6" type="ORF">OLW01_02895</name>
</gene>
<dbReference type="NCBIfam" id="NF007623">
    <property type="entry name" value="PRK10279.1"/>
    <property type="match status" value="1"/>
</dbReference>
<keyword evidence="7" id="KW-1185">Reference proteome</keyword>
<name>A0ABY7AQM8_9ALTE</name>
<dbReference type="Gene3D" id="3.40.1090.10">
    <property type="entry name" value="Cytosolic phospholipase A2 catalytic domain"/>
    <property type="match status" value="1"/>
</dbReference>
<evidence type="ECO:0000313" key="7">
    <source>
        <dbReference type="Proteomes" id="UP001163726"/>
    </source>
</evidence>
<evidence type="ECO:0000313" key="6">
    <source>
        <dbReference type="EMBL" id="WAJ70780.1"/>
    </source>
</evidence>
<evidence type="ECO:0000256" key="2">
    <source>
        <dbReference type="ARBA" id="ARBA00022963"/>
    </source>
</evidence>
<protein>
    <submittedName>
        <fullName evidence="6">Patatin-like phospholipase RssA</fullName>
    </submittedName>
</protein>
<proteinExistence type="predicted"/>
<organism evidence="6 7">
    <name type="scientific">Catenovulum adriaticum</name>
    <dbReference type="NCBI Taxonomy" id="2984846"/>
    <lineage>
        <taxon>Bacteria</taxon>
        <taxon>Pseudomonadati</taxon>
        <taxon>Pseudomonadota</taxon>
        <taxon>Gammaproteobacteria</taxon>
        <taxon>Alteromonadales</taxon>
        <taxon>Alteromonadaceae</taxon>
        <taxon>Catenovulum</taxon>
    </lineage>
</organism>
<dbReference type="Proteomes" id="UP001163726">
    <property type="component" value="Chromosome"/>
</dbReference>
<dbReference type="InterPro" id="IPR002641">
    <property type="entry name" value="PNPLA_dom"/>
</dbReference>
<dbReference type="PANTHER" id="PTHR14226:SF76">
    <property type="entry name" value="NTE FAMILY PROTEIN RSSA"/>
    <property type="match status" value="1"/>
</dbReference>
<keyword evidence="2 4" id="KW-0442">Lipid degradation</keyword>
<accession>A0ABY7AQM8</accession>
<dbReference type="InterPro" id="IPR016035">
    <property type="entry name" value="Acyl_Trfase/lysoPLipase"/>
</dbReference>
<dbReference type="PANTHER" id="PTHR14226">
    <property type="entry name" value="NEUROPATHY TARGET ESTERASE/SWISS CHEESE D.MELANOGASTER"/>
    <property type="match status" value="1"/>
</dbReference>
<feature type="active site" description="Nucleophile" evidence="4">
    <location>
        <position position="44"/>
    </location>
</feature>
<dbReference type="Pfam" id="PF01734">
    <property type="entry name" value="Patatin"/>
    <property type="match status" value="1"/>
</dbReference>
<evidence type="ECO:0000256" key="4">
    <source>
        <dbReference type="PROSITE-ProRule" id="PRU01161"/>
    </source>
</evidence>
<reference evidence="6" key="1">
    <citation type="submission" date="2022-10" db="EMBL/GenBank/DDBJ databases">
        <title>Catenovulum adriacola sp. nov. isolated in the Harbour of Susak.</title>
        <authorList>
            <person name="Schoch T."/>
            <person name="Reich S.J."/>
            <person name="Stoeferle S."/>
            <person name="Flaiz M."/>
            <person name="Kazda M."/>
            <person name="Riedel C.U."/>
            <person name="Duerre P."/>
        </authorList>
    </citation>
    <scope>NUCLEOTIDE SEQUENCE</scope>
    <source>
        <strain evidence="6">TS8</strain>
    </source>
</reference>
<evidence type="ECO:0000256" key="1">
    <source>
        <dbReference type="ARBA" id="ARBA00022801"/>
    </source>
</evidence>
<dbReference type="RefSeq" id="WP_268075126.1">
    <property type="nucleotide sequence ID" value="NZ_CP109965.1"/>
</dbReference>
<keyword evidence="1 4" id="KW-0378">Hydrolase</keyword>
<feature type="short sequence motif" description="GXSXG" evidence="4">
    <location>
        <begin position="42"/>
        <end position="46"/>
    </location>
</feature>
<dbReference type="EMBL" id="CP109965">
    <property type="protein sequence ID" value="WAJ70780.1"/>
    <property type="molecule type" value="Genomic_DNA"/>
</dbReference>
<sequence>MAGEQKAKLGLALGSGAARGWALIGILKQLDLMGLKPDVIVGCSIGSLVGAAYCTEKLDDLETWVRTLDTWQVIRLLDWGMGQGGMVSGSKLFTQLENTLGSTKIEDCSTEYAAVATELYTGREHVFSEGSMLDAIRASCAIPGVLAPQFINQHWMIDGAVVNPVPVSVCRAMGATHVIAVDLNSGKPQPLSNPHDILYTDANEIAPELHPDQPNKFQDLLGNSKNFIDNIIKKRKASAEPSAPGFMAVANGAIDIMQNRITRSRLAADPPDILIQPKVTHIGIMEFNRAQEAIDIGQSSVMQISHLLDEYVGLFK</sequence>